<evidence type="ECO:0000256" key="3">
    <source>
        <dbReference type="ARBA" id="ARBA00022553"/>
    </source>
</evidence>
<dbReference type="SUPFAM" id="SSF55874">
    <property type="entry name" value="ATPase domain of HSP90 chaperone/DNA topoisomerase II/histidine kinase"/>
    <property type="match status" value="1"/>
</dbReference>
<dbReference type="CDD" id="cd14014">
    <property type="entry name" value="STKc_PknB_like"/>
    <property type="match status" value="1"/>
</dbReference>
<dbReference type="PRINTS" id="PR00344">
    <property type="entry name" value="BCTRLSENSOR"/>
</dbReference>
<dbReference type="Pfam" id="PF00069">
    <property type="entry name" value="Pkinase"/>
    <property type="match status" value="1"/>
</dbReference>
<dbReference type="InterPro" id="IPR003018">
    <property type="entry name" value="GAF"/>
</dbReference>
<dbReference type="InterPro" id="IPR053159">
    <property type="entry name" value="Hybrid_Histidine_Kinase"/>
</dbReference>
<protein>
    <recommendedName>
        <fullName evidence="2">histidine kinase</fullName>
        <ecNumber evidence="2">2.7.13.3</ecNumber>
    </recommendedName>
</protein>
<evidence type="ECO:0000313" key="8">
    <source>
        <dbReference type="EMBL" id="MBW4660671.1"/>
    </source>
</evidence>
<dbReference type="SMART" id="SM00388">
    <property type="entry name" value="HisKA"/>
    <property type="match status" value="1"/>
</dbReference>
<feature type="domain" description="Protein kinase" evidence="6">
    <location>
        <begin position="10"/>
        <end position="296"/>
    </location>
</feature>
<dbReference type="InterPro" id="IPR004358">
    <property type="entry name" value="Sig_transdc_His_kin-like_C"/>
</dbReference>
<comment type="catalytic activity">
    <reaction evidence="1">
        <text>ATP + protein L-histidine = ADP + protein N-phospho-L-histidine.</text>
        <dbReference type="EC" id="2.7.13.3"/>
    </reaction>
</comment>
<dbReference type="InterPro" id="IPR027417">
    <property type="entry name" value="P-loop_NTPase"/>
</dbReference>
<evidence type="ECO:0000256" key="2">
    <source>
        <dbReference type="ARBA" id="ARBA00012438"/>
    </source>
</evidence>
<dbReference type="Gene3D" id="3.30.450.40">
    <property type="match status" value="1"/>
</dbReference>
<dbReference type="CDD" id="cd00082">
    <property type="entry name" value="HisKA"/>
    <property type="match status" value="1"/>
</dbReference>
<dbReference type="InterPro" id="IPR011009">
    <property type="entry name" value="Kinase-like_dom_sf"/>
</dbReference>
<dbReference type="PROSITE" id="PS00108">
    <property type="entry name" value="PROTEIN_KINASE_ST"/>
    <property type="match status" value="1"/>
</dbReference>
<dbReference type="SMART" id="SM00220">
    <property type="entry name" value="S_TKc"/>
    <property type="match status" value="1"/>
</dbReference>
<dbReference type="SUPFAM" id="SSF56112">
    <property type="entry name" value="Protein kinase-like (PK-like)"/>
    <property type="match status" value="1"/>
</dbReference>
<dbReference type="InterPro" id="IPR041664">
    <property type="entry name" value="AAA_16"/>
</dbReference>
<reference evidence="8" key="1">
    <citation type="submission" date="2021-05" db="EMBL/GenBank/DDBJ databases">
        <authorList>
            <person name="Pietrasiak N."/>
            <person name="Ward R."/>
            <person name="Stajich J.E."/>
            <person name="Kurbessoian T."/>
        </authorList>
    </citation>
    <scope>NUCLEOTIDE SEQUENCE</scope>
    <source>
        <strain evidence="8">UHER 2000/2452</strain>
    </source>
</reference>
<dbReference type="Gene3D" id="3.30.565.10">
    <property type="entry name" value="Histidine kinase-like ATPase, C-terminal domain"/>
    <property type="match status" value="1"/>
</dbReference>
<organism evidence="8 9">
    <name type="scientific">Drouetiella hepatica Uher 2000/2452</name>
    <dbReference type="NCBI Taxonomy" id="904376"/>
    <lineage>
        <taxon>Bacteria</taxon>
        <taxon>Bacillati</taxon>
        <taxon>Cyanobacteriota</taxon>
        <taxon>Cyanophyceae</taxon>
        <taxon>Oculatellales</taxon>
        <taxon>Oculatellaceae</taxon>
        <taxon>Drouetiella</taxon>
    </lineage>
</organism>
<dbReference type="EC" id="2.7.13.3" evidence="2"/>
<dbReference type="GO" id="GO:0000155">
    <property type="term" value="F:phosphorelay sensor kinase activity"/>
    <property type="evidence" value="ECO:0007669"/>
    <property type="project" value="InterPro"/>
</dbReference>
<dbReference type="InterPro" id="IPR036097">
    <property type="entry name" value="HisK_dim/P_sf"/>
</dbReference>
<dbReference type="SUPFAM" id="SSF55781">
    <property type="entry name" value="GAF domain-like"/>
    <property type="match status" value="1"/>
</dbReference>
<dbReference type="Pfam" id="PF13191">
    <property type="entry name" value="AAA_16"/>
    <property type="match status" value="1"/>
</dbReference>
<gene>
    <name evidence="8" type="ORF">KME15_18515</name>
</gene>
<dbReference type="InterPro" id="IPR003594">
    <property type="entry name" value="HATPase_dom"/>
</dbReference>
<dbReference type="Pfam" id="PF01590">
    <property type="entry name" value="GAF"/>
    <property type="match status" value="1"/>
</dbReference>
<dbReference type="InterPro" id="IPR000719">
    <property type="entry name" value="Prot_kinase_dom"/>
</dbReference>
<dbReference type="InterPro" id="IPR036890">
    <property type="entry name" value="HATPase_C_sf"/>
</dbReference>
<dbReference type="Gene3D" id="3.40.50.300">
    <property type="entry name" value="P-loop containing nucleotide triphosphate hydrolases"/>
    <property type="match status" value="1"/>
</dbReference>
<evidence type="ECO:0000256" key="5">
    <source>
        <dbReference type="ARBA" id="ARBA00023012"/>
    </source>
</evidence>
<dbReference type="PROSITE" id="PS50109">
    <property type="entry name" value="HIS_KIN"/>
    <property type="match status" value="1"/>
</dbReference>
<dbReference type="SUPFAM" id="SSF47384">
    <property type="entry name" value="Homodimeric domain of signal transducing histidine kinase"/>
    <property type="match status" value="1"/>
</dbReference>
<dbReference type="SMART" id="SM00065">
    <property type="entry name" value="GAF"/>
    <property type="match status" value="1"/>
</dbReference>
<dbReference type="PROSITE" id="PS50011">
    <property type="entry name" value="PROTEIN_KINASE_DOM"/>
    <property type="match status" value="1"/>
</dbReference>
<comment type="caution">
    <text evidence="8">The sequence shown here is derived from an EMBL/GenBank/DDBJ whole genome shotgun (WGS) entry which is preliminary data.</text>
</comment>
<keyword evidence="5" id="KW-0902">Two-component regulatory system</keyword>
<dbReference type="InterPro" id="IPR029016">
    <property type="entry name" value="GAF-like_dom_sf"/>
</dbReference>
<evidence type="ECO:0000256" key="1">
    <source>
        <dbReference type="ARBA" id="ARBA00000085"/>
    </source>
</evidence>
<dbReference type="Pfam" id="PF02518">
    <property type="entry name" value="HATPase_c"/>
    <property type="match status" value="1"/>
</dbReference>
<proteinExistence type="predicted"/>
<dbReference type="SMART" id="SM00387">
    <property type="entry name" value="HATPase_c"/>
    <property type="match status" value="1"/>
</dbReference>
<dbReference type="InterPro" id="IPR003661">
    <property type="entry name" value="HisK_dim/P_dom"/>
</dbReference>
<dbReference type="Proteomes" id="UP000757435">
    <property type="component" value="Unassembled WGS sequence"/>
</dbReference>
<keyword evidence="4" id="KW-0808">Transferase</keyword>
<keyword evidence="4" id="KW-0418">Kinase</keyword>
<evidence type="ECO:0000259" key="7">
    <source>
        <dbReference type="PROSITE" id="PS50109"/>
    </source>
</evidence>
<dbReference type="InterPro" id="IPR005467">
    <property type="entry name" value="His_kinase_dom"/>
</dbReference>
<accession>A0A951QDA7</accession>
<evidence type="ECO:0000256" key="4">
    <source>
        <dbReference type="ARBA" id="ARBA00022777"/>
    </source>
</evidence>
<feature type="domain" description="Histidine kinase" evidence="7">
    <location>
        <begin position="1554"/>
        <end position="1811"/>
    </location>
</feature>
<dbReference type="GO" id="GO:0005524">
    <property type="term" value="F:ATP binding"/>
    <property type="evidence" value="ECO:0007669"/>
    <property type="project" value="InterPro"/>
</dbReference>
<dbReference type="SUPFAM" id="SSF52540">
    <property type="entry name" value="P-loop containing nucleoside triphosphate hydrolases"/>
    <property type="match status" value="1"/>
</dbReference>
<dbReference type="PANTHER" id="PTHR43642:SF1">
    <property type="entry name" value="HYBRID SIGNAL TRANSDUCTION HISTIDINE KINASE G"/>
    <property type="match status" value="1"/>
</dbReference>
<dbReference type="PANTHER" id="PTHR43642">
    <property type="entry name" value="HYBRID SIGNAL TRANSDUCTION HISTIDINE KINASE G"/>
    <property type="match status" value="1"/>
</dbReference>
<dbReference type="EMBL" id="JAHHHD010000024">
    <property type="protein sequence ID" value="MBW4660671.1"/>
    <property type="molecule type" value="Genomic_DNA"/>
</dbReference>
<dbReference type="InterPro" id="IPR008271">
    <property type="entry name" value="Ser/Thr_kinase_AS"/>
</dbReference>
<dbReference type="Gene3D" id="1.10.287.130">
    <property type="match status" value="1"/>
</dbReference>
<evidence type="ECO:0000259" key="6">
    <source>
        <dbReference type="PROSITE" id="PS50011"/>
    </source>
</evidence>
<name>A0A951QDA7_9CYAN</name>
<keyword evidence="3" id="KW-0597">Phosphoprotein</keyword>
<reference evidence="8" key="2">
    <citation type="journal article" date="2022" name="Microbiol. Resour. Announc.">
        <title>Metagenome Sequencing to Explore Phylogenomics of Terrestrial Cyanobacteria.</title>
        <authorList>
            <person name="Ward R.D."/>
            <person name="Stajich J.E."/>
            <person name="Johansen J.R."/>
            <person name="Huntemann M."/>
            <person name="Clum A."/>
            <person name="Foster B."/>
            <person name="Foster B."/>
            <person name="Roux S."/>
            <person name="Palaniappan K."/>
            <person name="Varghese N."/>
            <person name="Mukherjee S."/>
            <person name="Reddy T.B.K."/>
            <person name="Daum C."/>
            <person name="Copeland A."/>
            <person name="Chen I.A."/>
            <person name="Ivanova N.N."/>
            <person name="Kyrpides N.C."/>
            <person name="Shapiro N."/>
            <person name="Eloe-Fadrosh E.A."/>
            <person name="Pietrasiak N."/>
        </authorList>
    </citation>
    <scope>NUCLEOTIDE SEQUENCE</scope>
    <source>
        <strain evidence="8">UHER 2000/2452</strain>
    </source>
</reference>
<sequence>MVSALTFSGYDLTEVLHEGVNTVVYRGQTFGQNSQLAPQKNLQPKAEVPQTQLHPVVLKILKAEYPTLEQISRLKQEYKITESLILEGIVRVYELHSYQNRLALVYEDFGGQSLKRLLKQQALPPIAFLKIAVQLAQALLSLHQHGILHKDIKPANIIFNPETGQVKLTDFSIASRLDKEMPLLTNPNQLEGTLAYMSPEQTGRMNRSVDYRSDFYSLGITFYEMLTGRLPFQGSDPMELVHAHIAKPPPALRHLNPEVPLAIATIVEKLMAKNAEDRYQSAAGLKVDLEFCLDWLQSGGQSGGDIPELIPGARDRAGQFLIPQKLYGREPEVAELLAAFERISGEPALQPRSELMLVSGYSGIGKSSLVHEVHKPIARQRGYFISGKFDQFKRNIPYASLIQAFQSLMQMLLTEPADRLQRWQDNLLKAIGRNGQVIIDVIPEVELIIGSQPPLPELGASEAQNRFNRVFQSFIQVFTQPEHPLVLFLDDLQWADSASLNLIQVLMSDPASQYLLLIGAYRDNEVSPIHPLVKTLEDIQQAGVAVNNIVLSPLTIAHVQQIVADTLSHLQPTQALAELLFNKTQGNPFFLTQLLKTLHQEHLLTFDFAQGIWQWNLEKIQTTGIADKSVVDLMAGNIEKLPEVTQTALKLAACVGDRFNINVLATVSETPALEMAQALQPALQSGLVLPLNNDYKIPLLFADDELDLWGFDPTKVTYRFLHDRVQQAAYSLIPDADKQITHLKMGRLLLQSTSPQELEAQVFEIVNALNRGADLMDSPTERIELARLNLIAGQKAKAAAAYDPSVSYLSQGIALLPSESWRTDYALTLALCTEAAEAAYLSTDYGRSTQWLHQIEHHAASTLDKVKAYELKIQCHIAQLQMWEAIALGLDTLAMLGIPIACEMGRPHDSIRLPDLAELEHSPEMTDPIKLAALQILSTLTSAAYQTQPEIYRWIVLTQLELCVEYGHSALAAFAYTAYAWFCGAIQMSDRAYHSGQIALKLIEQFQAKELECSFYQLFESFVKHQKEHIRETFAPLQKSIHIGLETGDIGYVSYSAMNLGTHLFFSGNSLESVIKTQSHYIDLLLKLKQEFQIYYMQLWQQVMLNLQGKAIDPCRLMGDSFDETIILPRLQIAQNQQSLFAFYTAQLILNYTFEQYPRAVEKAALAEQYAGSGAGLVLSAVYRFYHALALLADSDADGIRLGEAIAHQQVMQKWAESAPMNYQHKYDLVNAEIARIEDRKYEAMQAYDLAIQGAMTYGYYPEAALASELAAKFYLAQGKKHIAQGYMTDAYYGYIRWGAIAKVHQLEEKYAPLIVSTQQTALPVQATETLVANRSYSANGSTNSQNILDLTTVMKAAQTISSELNLHQLLEKLLGIILENAAAQTGALILEKNGQLLIEAIAHNANQSAIVLQSVPVETSPDLPASLISYVARTRQSLVLKNAIRDPISEADPYIIQHQPKSILCNPILYQGKLIGILYLENHLIAGAFSRDRLELLGLLTTQAAIAIENAYLYTREQEKSQQLQDSFQQVQQAQLQLVQNEKMAALGNLVAGVAHEINNPVGFLKGSLRNAEEYIQELLAHVDCYQCSYPDPSPAVQNHAEEIDLDFLARDLPKMLSSMKGAIERIRNISTSLRTFSRLDTDQRVACDIHEGIESTLLILKYRLQANENRSAVKVIKQYGDLPKVECFPGQLNQVFMNILANAIDALDECNQDDLTDSLENQTITIKTALSADQNQVVVQIRDNGIGIPEEIRSRIFSHLFTTKEVGKGTGLGLSIARQIVEETHGGHLSCHSELGQGTEFVIELPIASAKL</sequence>
<evidence type="ECO:0000313" key="9">
    <source>
        <dbReference type="Proteomes" id="UP000757435"/>
    </source>
</evidence>
<dbReference type="Gene3D" id="1.10.510.10">
    <property type="entry name" value="Transferase(Phosphotransferase) domain 1"/>
    <property type="match status" value="1"/>
</dbReference>